<dbReference type="EMBL" id="JAWXYG010000007">
    <property type="protein sequence ID" value="KAK4267873.1"/>
    <property type="molecule type" value="Genomic_DNA"/>
</dbReference>
<protein>
    <recommendedName>
        <fullName evidence="6">Glycosyltransferase</fullName>
    </recommendedName>
</protein>
<accession>A0AAE1JE50</accession>
<dbReference type="Proteomes" id="UP001293593">
    <property type="component" value="Unassembled WGS sequence"/>
</dbReference>
<comment type="similarity">
    <text evidence="1">Belongs to the UDP-glycosyltransferase family.</text>
</comment>
<dbReference type="Pfam" id="PF00201">
    <property type="entry name" value="UDPGT"/>
    <property type="match status" value="1"/>
</dbReference>
<comment type="caution">
    <text evidence="4">The sequence shown here is derived from an EMBL/GenBank/DDBJ whole genome shotgun (WGS) entry which is preliminary data.</text>
</comment>
<gene>
    <name evidence="4" type="ORF">QN277_024599</name>
</gene>
<proteinExistence type="inferred from homology"/>
<dbReference type="PANTHER" id="PTHR48045:SF10">
    <property type="entry name" value="GLYCOSYLTRANSFERASE"/>
    <property type="match status" value="1"/>
</dbReference>
<dbReference type="CDD" id="cd03784">
    <property type="entry name" value="GT1_Gtf-like"/>
    <property type="match status" value="1"/>
</dbReference>
<dbReference type="Gene3D" id="3.40.50.2000">
    <property type="entry name" value="Glycogen Phosphorylase B"/>
    <property type="match status" value="2"/>
</dbReference>
<dbReference type="PANTHER" id="PTHR48045">
    <property type="entry name" value="UDP-GLYCOSYLTRANSFERASE 72B1"/>
    <property type="match status" value="1"/>
</dbReference>
<evidence type="ECO:0000313" key="4">
    <source>
        <dbReference type="EMBL" id="KAK4267873.1"/>
    </source>
</evidence>
<sequence length="486" mass="53858">MEKTTRIAVVASPGFSHLVPILEFSKRLVHLHPDFHVTCIIPALGSHPPSSIAYLQSLPHSKIDSILLEPIPKHKISQDEVTAYQIETTVNLSLPFIHRELKSLKSKSAGLAAFVVDIFALDALAIASDLEVFSYIYLPQAAMIFSLYNYSLTLDETVSSEFRDLKELIKIPGCVPIHGRDLPLVFQDRSGLSYKMFLERCRKFSSADGVLFNSFEALEPETIRALREETLNQAKKEEEKTTTQVYAVGPIIQSGSSNEINGSGHSDYCLTWLNNQPERSVLYVSFGSGGTLSQDQLNELAHGLELSEARFLWVVRAPSKVSSAAYLDNTLNENNPLDFLPEGFLERTKERGLVVPSWAPQIPILKHSSVGGFLSHCGWNSTLEGIIHGVPFITWPLFAEQRTNAVLLVHGLKVAVWPKANEDANGGIVERKEIAEAIRRLMMEGEESDGIRERINALKLEADNALKEDGASTMTLSAFAYSLRGK</sequence>
<keyword evidence="2" id="KW-0328">Glycosyltransferase</keyword>
<organism evidence="4 5">
    <name type="scientific">Acacia crassicarpa</name>
    <name type="common">northern wattle</name>
    <dbReference type="NCBI Taxonomy" id="499986"/>
    <lineage>
        <taxon>Eukaryota</taxon>
        <taxon>Viridiplantae</taxon>
        <taxon>Streptophyta</taxon>
        <taxon>Embryophyta</taxon>
        <taxon>Tracheophyta</taxon>
        <taxon>Spermatophyta</taxon>
        <taxon>Magnoliopsida</taxon>
        <taxon>eudicotyledons</taxon>
        <taxon>Gunneridae</taxon>
        <taxon>Pentapetalae</taxon>
        <taxon>rosids</taxon>
        <taxon>fabids</taxon>
        <taxon>Fabales</taxon>
        <taxon>Fabaceae</taxon>
        <taxon>Caesalpinioideae</taxon>
        <taxon>mimosoid clade</taxon>
        <taxon>Acacieae</taxon>
        <taxon>Acacia</taxon>
    </lineage>
</organism>
<dbReference type="InterPro" id="IPR002213">
    <property type="entry name" value="UDP_glucos_trans"/>
</dbReference>
<evidence type="ECO:0008006" key="6">
    <source>
        <dbReference type="Google" id="ProtNLM"/>
    </source>
</evidence>
<evidence type="ECO:0000256" key="1">
    <source>
        <dbReference type="ARBA" id="ARBA00009995"/>
    </source>
</evidence>
<keyword evidence="3" id="KW-0808">Transferase</keyword>
<dbReference type="AlphaFoldDB" id="A0AAE1JE50"/>
<evidence type="ECO:0000313" key="5">
    <source>
        <dbReference type="Proteomes" id="UP001293593"/>
    </source>
</evidence>
<evidence type="ECO:0000256" key="2">
    <source>
        <dbReference type="ARBA" id="ARBA00022676"/>
    </source>
</evidence>
<keyword evidence="5" id="KW-1185">Reference proteome</keyword>
<evidence type="ECO:0000256" key="3">
    <source>
        <dbReference type="ARBA" id="ARBA00022679"/>
    </source>
</evidence>
<dbReference type="SUPFAM" id="SSF53756">
    <property type="entry name" value="UDP-Glycosyltransferase/glycogen phosphorylase"/>
    <property type="match status" value="1"/>
</dbReference>
<reference evidence="4" key="1">
    <citation type="submission" date="2023-10" db="EMBL/GenBank/DDBJ databases">
        <title>Chromosome-level genome of the transformable northern wattle, Acacia crassicarpa.</title>
        <authorList>
            <person name="Massaro I."/>
            <person name="Sinha N.R."/>
            <person name="Poethig S."/>
            <person name="Leichty A.R."/>
        </authorList>
    </citation>
    <scope>NUCLEOTIDE SEQUENCE</scope>
    <source>
        <strain evidence="4">Acra3RX</strain>
        <tissue evidence="4">Leaf</tissue>
    </source>
</reference>
<dbReference type="FunFam" id="3.40.50.2000:FF:000051">
    <property type="entry name" value="Glycosyltransferase"/>
    <property type="match status" value="1"/>
</dbReference>
<dbReference type="GO" id="GO:0008194">
    <property type="term" value="F:UDP-glycosyltransferase activity"/>
    <property type="evidence" value="ECO:0007669"/>
    <property type="project" value="InterPro"/>
</dbReference>
<name>A0AAE1JE50_9FABA</name>
<dbReference type="FunFam" id="3.40.50.2000:FF:000054">
    <property type="entry name" value="Glycosyltransferase"/>
    <property type="match status" value="1"/>
</dbReference>